<feature type="compositionally biased region" description="Low complexity" evidence="2">
    <location>
        <begin position="3004"/>
        <end position="3020"/>
    </location>
</feature>
<feature type="region of interest" description="Disordered" evidence="2">
    <location>
        <begin position="2421"/>
        <end position="2456"/>
    </location>
</feature>
<feature type="compositionally biased region" description="Pro residues" evidence="2">
    <location>
        <begin position="2339"/>
        <end position="2355"/>
    </location>
</feature>
<keyword evidence="3" id="KW-0472">Membrane</keyword>
<keyword evidence="1" id="KW-0175">Coiled coil</keyword>
<feature type="region of interest" description="Disordered" evidence="2">
    <location>
        <begin position="1282"/>
        <end position="1345"/>
    </location>
</feature>
<feature type="region of interest" description="Disordered" evidence="2">
    <location>
        <begin position="2669"/>
        <end position="2803"/>
    </location>
</feature>
<feature type="compositionally biased region" description="Pro residues" evidence="2">
    <location>
        <begin position="2675"/>
        <end position="2687"/>
    </location>
</feature>
<feature type="transmembrane region" description="Helical" evidence="3">
    <location>
        <begin position="204"/>
        <end position="229"/>
    </location>
</feature>
<accession>A0ABR3PSD0</accession>
<feature type="region of interest" description="Disordered" evidence="2">
    <location>
        <begin position="1812"/>
        <end position="1848"/>
    </location>
</feature>
<feature type="transmembrane region" description="Helical" evidence="3">
    <location>
        <begin position="48"/>
        <end position="64"/>
    </location>
</feature>
<feature type="compositionally biased region" description="Acidic residues" evidence="2">
    <location>
        <begin position="947"/>
        <end position="957"/>
    </location>
</feature>
<feature type="compositionally biased region" description="Basic and acidic residues" evidence="2">
    <location>
        <begin position="2881"/>
        <end position="2898"/>
    </location>
</feature>
<feature type="compositionally biased region" description="Acidic residues" evidence="2">
    <location>
        <begin position="2780"/>
        <end position="2803"/>
    </location>
</feature>
<feature type="compositionally biased region" description="Low complexity" evidence="2">
    <location>
        <begin position="1142"/>
        <end position="1153"/>
    </location>
</feature>
<feature type="region of interest" description="Disordered" evidence="2">
    <location>
        <begin position="3004"/>
        <end position="3074"/>
    </location>
</feature>
<proteinExistence type="predicted"/>
<feature type="compositionally biased region" description="Low complexity" evidence="2">
    <location>
        <begin position="476"/>
        <end position="486"/>
    </location>
</feature>
<feature type="compositionally biased region" description="Pro residues" evidence="2">
    <location>
        <begin position="2110"/>
        <end position="2122"/>
    </location>
</feature>
<feature type="region of interest" description="Disordered" evidence="2">
    <location>
        <begin position="108"/>
        <end position="146"/>
    </location>
</feature>
<feature type="compositionally biased region" description="Low complexity" evidence="2">
    <location>
        <begin position="1109"/>
        <end position="1121"/>
    </location>
</feature>
<protein>
    <submittedName>
        <fullName evidence="4">Uncharacterized protein</fullName>
    </submittedName>
</protein>
<feature type="compositionally biased region" description="Pro residues" evidence="2">
    <location>
        <begin position="766"/>
        <end position="784"/>
    </location>
</feature>
<evidence type="ECO:0000313" key="5">
    <source>
        <dbReference type="Proteomes" id="UP001565368"/>
    </source>
</evidence>
<feature type="compositionally biased region" description="Pro residues" evidence="2">
    <location>
        <begin position="2746"/>
        <end position="2767"/>
    </location>
</feature>
<feature type="compositionally biased region" description="Low complexity" evidence="2">
    <location>
        <begin position="301"/>
        <end position="314"/>
    </location>
</feature>
<evidence type="ECO:0000256" key="2">
    <source>
        <dbReference type="SAM" id="MobiDB-lite"/>
    </source>
</evidence>
<feature type="compositionally biased region" description="Low complexity" evidence="2">
    <location>
        <begin position="1282"/>
        <end position="1310"/>
    </location>
</feature>
<comment type="caution">
    <text evidence="4">The sequence shown here is derived from an EMBL/GenBank/DDBJ whole genome shotgun (WGS) entry which is preliminary data.</text>
</comment>
<feature type="compositionally biased region" description="Basic and acidic residues" evidence="2">
    <location>
        <begin position="876"/>
        <end position="887"/>
    </location>
</feature>
<feature type="coiled-coil region" evidence="1">
    <location>
        <begin position="2942"/>
        <end position="2969"/>
    </location>
</feature>
<feature type="compositionally biased region" description="Pro residues" evidence="2">
    <location>
        <begin position="2444"/>
        <end position="2455"/>
    </location>
</feature>
<keyword evidence="5" id="KW-1185">Reference proteome</keyword>
<feature type="region of interest" description="Disordered" evidence="2">
    <location>
        <begin position="676"/>
        <end position="1189"/>
    </location>
</feature>
<evidence type="ECO:0000313" key="4">
    <source>
        <dbReference type="EMBL" id="KAL1405018.1"/>
    </source>
</evidence>
<reference evidence="4 5" key="1">
    <citation type="submission" date="2023-08" db="EMBL/GenBank/DDBJ databases">
        <title>Annotated Genome Sequence of Vanrija albida AlHP1.</title>
        <authorList>
            <person name="Herzog R."/>
        </authorList>
    </citation>
    <scope>NUCLEOTIDE SEQUENCE [LARGE SCALE GENOMIC DNA]</scope>
    <source>
        <strain evidence="4 5">AlHP1</strain>
    </source>
</reference>
<dbReference type="EMBL" id="JBBXJM010000007">
    <property type="protein sequence ID" value="KAL1405018.1"/>
    <property type="molecule type" value="Genomic_DNA"/>
</dbReference>
<feature type="region of interest" description="Disordered" evidence="2">
    <location>
        <begin position="2870"/>
        <end position="2916"/>
    </location>
</feature>
<feature type="compositionally biased region" description="Pro residues" evidence="2">
    <location>
        <begin position="2051"/>
        <end position="2069"/>
    </location>
</feature>
<feature type="compositionally biased region" description="Pro residues" evidence="2">
    <location>
        <begin position="1829"/>
        <end position="1848"/>
    </location>
</feature>
<feature type="compositionally biased region" description="Polar residues" evidence="2">
    <location>
        <begin position="726"/>
        <end position="735"/>
    </location>
</feature>
<feature type="compositionally biased region" description="Low complexity" evidence="2">
    <location>
        <begin position="2701"/>
        <end position="2714"/>
    </location>
</feature>
<feature type="compositionally biased region" description="Pro residues" evidence="2">
    <location>
        <begin position="1028"/>
        <end position="1037"/>
    </location>
</feature>
<evidence type="ECO:0000256" key="1">
    <source>
        <dbReference type="SAM" id="Coils"/>
    </source>
</evidence>
<dbReference type="GeneID" id="95989684"/>
<dbReference type="PANTHER" id="PTHR48148">
    <property type="entry name" value="KERATINOCYTE PROLINE-RICH PROTEIN"/>
    <property type="match status" value="1"/>
</dbReference>
<feature type="transmembrane region" description="Helical" evidence="3">
    <location>
        <begin position="16"/>
        <end position="36"/>
    </location>
</feature>
<evidence type="ECO:0000256" key="3">
    <source>
        <dbReference type="SAM" id="Phobius"/>
    </source>
</evidence>
<feature type="region of interest" description="Disordered" evidence="2">
    <location>
        <begin position="298"/>
        <end position="366"/>
    </location>
</feature>
<gene>
    <name evidence="4" type="ORF">Q8F55_008641</name>
</gene>
<feature type="compositionally biased region" description="Acidic residues" evidence="2">
    <location>
        <begin position="3025"/>
        <end position="3074"/>
    </location>
</feature>
<organism evidence="4 5">
    <name type="scientific">Vanrija albida</name>
    <dbReference type="NCBI Taxonomy" id="181172"/>
    <lineage>
        <taxon>Eukaryota</taxon>
        <taxon>Fungi</taxon>
        <taxon>Dikarya</taxon>
        <taxon>Basidiomycota</taxon>
        <taxon>Agaricomycotina</taxon>
        <taxon>Tremellomycetes</taxon>
        <taxon>Trichosporonales</taxon>
        <taxon>Trichosporonaceae</taxon>
        <taxon>Vanrija</taxon>
    </lineage>
</organism>
<feature type="compositionally biased region" description="Pro residues" evidence="2">
    <location>
        <begin position="2421"/>
        <end position="2433"/>
    </location>
</feature>
<feature type="compositionally biased region" description="Acidic residues" evidence="2">
    <location>
        <begin position="1311"/>
        <end position="1320"/>
    </location>
</feature>
<feature type="transmembrane region" description="Helical" evidence="3">
    <location>
        <begin position="70"/>
        <end position="92"/>
    </location>
</feature>
<feature type="region of interest" description="Disordered" evidence="2">
    <location>
        <begin position="1680"/>
        <end position="1743"/>
    </location>
</feature>
<feature type="compositionally biased region" description="Low complexity" evidence="2">
    <location>
        <begin position="1038"/>
        <end position="1060"/>
    </location>
</feature>
<feature type="compositionally biased region" description="Acidic residues" evidence="2">
    <location>
        <begin position="2257"/>
        <end position="2275"/>
    </location>
</feature>
<dbReference type="Proteomes" id="UP001565368">
    <property type="component" value="Unassembled WGS sequence"/>
</dbReference>
<keyword evidence="3" id="KW-1133">Transmembrane helix</keyword>
<feature type="compositionally biased region" description="Basic and acidic residues" evidence="2">
    <location>
        <begin position="930"/>
        <end position="946"/>
    </location>
</feature>
<feature type="compositionally biased region" description="Basic residues" evidence="2">
    <location>
        <begin position="810"/>
        <end position="820"/>
    </location>
</feature>
<dbReference type="RefSeq" id="XP_069204962.1">
    <property type="nucleotide sequence ID" value="XM_069357025.1"/>
</dbReference>
<feature type="compositionally biased region" description="Basic and acidic residues" evidence="2">
    <location>
        <begin position="1002"/>
        <end position="1021"/>
    </location>
</feature>
<keyword evidence="3" id="KW-0812">Transmembrane</keyword>
<feature type="compositionally biased region" description="Acidic residues" evidence="2">
    <location>
        <begin position="2173"/>
        <end position="2184"/>
    </location>
</feature>
<feature type="region of interest" description="Disordered" evidence="2">
    <location>
        <begin position="1893"/>
        <end position="1915"/>
    </location>
</feature>
<feature type="compositionally biased region" description="Pro residues" evidence="2">
    <location>
        <begin position="2728"/>
        <end position="2738"/>
    </location>
</feature>
<name>A0ABR3PSD0_9TREE</name>
<feature type="compositionally biased region" description="Acidic residues" evidence="2">
    <location>
        <begin position="1710"/>
        <end position="1721"/>
    </location>
</feature>
<feature type="compositionally biased region" description="Basic and acidic residues" evidence="2">
    <location>
        <begin position="846"/>
        <end position="869"/>
    </location>
</feature>
<feature type="region of interest" description="Disordered" evidence="2">
    <location>
        <begin position="2041"/>
        <end position="2395"/>
    </location>
</feature>
<feature type="compositionally biased region" description="Pro residues" evidence="2">
    <location>
        <begin position="2320"/>
        <end position="2330"/>
    </location>
</feature>
<feature type="compositionally biased region" description="Basic and acidic residues" evidence="2">
    <location>
        <begin position="971"/>
        <end position="985"/>
    </location>
</feature>
<dbReference type="PANTHER" id="PTHR48148:SF3">
    <property type="entry name" value="KERATINOCYTE PROLINE-RICH PROTEIN"/>
    <property type="match status" value="1"/>
</dbReference>
<sequence>MPLQDAALDAPPLSSMLNLVFCILSVLYALSITSMLQPFRQVDVLMKFPKWFFMVVFNMDIYYWDDYSLMVTIYVFNLLGFSLLFGLCHLCVGISRCAFGSPHQTDDAGNADNADKADGADDPGDNPVDPTDVPEPTLPSTETTWPTIDRTNASVHRMSAGGVDVLELGHAEDGFLRSRTRTVTNLWLYSEILRQNQELLCQAVVAYAKVAAAAGVNMTWLAIITWPTWAAAVDWATALSEFKVLELSRHREAGPAKYLGRIKTVGSLRKYNSVMEKNLRVLEKALLDLENRTLLETTFGDSAPATDTPSSSSTGINSPELPGATPTIEPADHRPQPVPGTSVCPVPPLPTPTPSPPPAPLRAAATLSPGDQSFMDMIAFALRQMSLEGRAYLGIRSMLGDGDSAPSEGTTVSSHGSTTLAPAVEISASASLPAAPVTVHVTVQAPGCNHKVDTAPVPEPVVTKAVQVAPVSAAEAPPVPAPVSAAGTEDERPMDADSVAPGCAALLPAPALVPPPTATATVDSVDSGIKFGVATDPIKVIVGMVELLLPPTSDSVRLGIRRRLVRRAPTTGPRKPANQASNKVSPVELPRALLAKTSSPGKVSKPVETRAVQLQAPAIKTPAVQLPAPAAETLPVPLPAPEVEALAMQLQALALETSPGVSLASIEAHVDIPSASCEAPSSPLEQRHAPTSTPVEQLKAPTPAEQRHAPAVEIAPDAPSAAAETGSPQSPPSTKTEPEVRPPVAPLSVQDTPPTPGRTLKDDSPRSPPPAPRESSPPPAPPAPDTEGHGTVVADCDGPGDGSSEPCPAARRRFRGRGGRPKKEDGASPASPAEEVKVPQPAEVSKSLDELVEDSKVPDERVEVGKPVDEPVEVGKPADEPVEDIKVPDQPVEVGKSVDELVEDSTVPDQPVEGNKIPDQPDQPVEDDEAPPHPVEDGKAPDKPDSDSDSDDSEDGPGGDRPRGQRGSGIKRQEAKRAEGRRDASARLSLPSPILPSTQRARSHESRSNEGHRADSRDECRPANGSVPEPPATPSAPKPTVNPAGTAAASSSTATTKPASRIPRLTKGGKNVQRKKEDRARHRTPSKPARGPNTASPRSNRRHANGPTLAEAIAALESGAATQPTIGDAKAESAPTETPELAPSAPVATAPVAIEPVATDPDKARHRTSPVCGRNTASGRSNRHRDNPVTLSKSLASLSSVVTTWPMFGDAQTESAPTKTPESAASEAVAIEPVVIEPAQTEATLAESPPSEPVVTLPMVTDPVVLELPPAEPVTAELPPAEPVAAEEPAPAQAVQVVEPEPQSTDPVPEVVDDEDDVSEADPAAAEARRKEMGKAKASDIPWTPLGDDAASVELHRPLLADIDSRPTEQEWEDAQSVFVQMLGMELEPEVFDAVAYVVRFSDDEASPSATEPGEDELTRARQWCDLQFSDWTAGQITAFAILAAEAAREKLWYPAPAEEHPAGGVPKPAGVTDQHWAEDQFIAEKIHQRMENFEDDLLPMAWILLGEKGYIDECDKYEQTFLSECRPETQHLERAVADAMAKWLHIAPDTLAVLGSLILTYVTATFQINKKVKVKAKQRVQSEPVENLAKVDTTPGSGEEAELVKPAPPIHAPPPAPMLAPPALIITAPSPPATPPPVEFDWEDEDSAAYEAWLYGPQPDFPFDDDEDLDEVDATAGIEQAEVANRAPPTDATLPATGPPLDPAPVDSEPLDPEPVDPEPLDPVPLDPASSPIATPESPSLPPLEEIVRDWAALQLGVTFDDTQVELDLAALQLGPADDDAWLYEPMPEYPGDDAEDVDNVYTTAISEQVEATDLAPPTDVAPSATAPLPPAPSPEPAPSPVATPQPPALDVAQLGFVSFNLSLAAFEEWMYGAQPELPDEVEEVDTVDATASSEQVEVASGAPPTEVPPPAPEALPPAASLELEQPAVVDSQPAVVDAQPVIVDAQPTIVDAQPAVVDAPPAIVDAQPAIVDAEPQPDLDPFDLASLGLDLLPLEGSLEELNHFLAEAQAQPALDPAPEQPASEVDEAQLQHALTELELYYAVQQPQSAPEPQPESPPEPQPQPTPSPTEAIVQSAPDATLFSAPQSAPAPAPTLFGQPQSQSDQAPVPTPVGPPQPQPAEAPAATLFLAPQVQPAPAPAPTATSAPAPAPEPTPAADTSAANQSMSWADYPDDDDAEEFEYPAEWYLPMGGSSNPAPSAPQPDPRADNVPPAPRADDVPPAPRADDAPPAPLFDDAPLERAPCLEDFSMAEQSQELEGDEDDDDEMDQTQDIEVDKVEDGATSAGPSGARPATPPPPPQQTTDYWTPVAGWRQAAPAPEPAPAPPHAPFTTFSAPQPAPQPQFAPQPAPQPGLPQGQFTIMATAPQPAPTNGSTISTWLAAPQPPPTPQSPFDALVEAATAAQPATNGSTISTWLPAPQGPPQPAPPVPQPTNGTTISTWLPPPQQPAPAPQQSPFDALVEAAVAATAAPPNGSPLWLPPGIMPPFIPPGIAPPFVPPPGIMPPFIPPGIAPPFVPQGNAQPFMPLTMGAGGMPPEFVGHIAPPAAEAPRNIVPLRRPVTFSAPTAPGGVSAPAPMPMAAPAPMPVPAPAPAPVPAPMPAPAPAPAPAAASTLTPFSFKPAGPGLSPRTRVVPDRPAPTLDFGFKPAPPAPAPSAAPAPPNLSTLVPFNFQPVPPAPAPPPQPAPLATSASTIGPFNVQPAVPVPAATLPQPTTPAPGLSLPTGPQAPAPAPPPLATSTPAQTAPPAPAPAPAPRAAQPPPSPSRFPELGERSTAAADDDGLSDADAEGEDEVLVFPDPEELVFENDDVRKIYRSTWEEWKKVCAEPTPKEELHAFNEKLPTDMGDLKRDAAALVVDARLELEKAGRTVPTKNTAKQRKLETVDEGDERHERDSLFDDEVNPDVFEPAPSDRPLKTIRKRGLRSVSESEPHIIVIPADAKTADDQIEEAQEELDRYTIAQTMIELKASLADTSPIVDPPKPKATRHLDEFLLEMADVPAPAVRAGQAQSQARASRSAWFDYSSEEEVDYGDGDDDDETEGETEVEVWEEEETAVQWEFGDEGEDGEYPDDY</sequence>
<feature type="compositionally biased region" description="Basic and acidic residues" evidence="2">
    <location>
        <begin position="1327"/>
        <end position="1338"/>
    </location>
</feature>
<feature type="region of interest" description="Disordered" evidence="2">
    <location>
        <begin position="476"/>
        <end position="496"/>
    </location>
</feature>
<feature type="compositionally biased region" description="Pro residues" evidence="2">
    <location>
        <begin position="345"/>
        <end position="360"/>
    </location>
</feature>